<dbReference type="InterPro" id="IPR041677">
    <property type="entry name" value="DNA2/NAM7_AAA_11"/>
</dbReference>
<dbReference type="GO" id="GO:0005524">
    <property type="term" value="F:ATP binding"/>
    <property type="evidence" value="ECO:0007669"/>
    <property type="project" value="UniProtKB-KW"/>
</dbReference>
<dbReference type="CDD" id="cd18808">
    <property type="entry name" value="SF1_C_Upf1"/>
    <property type="match status" value="1"/>
</dbReference>
<dbReference type="GO" id="GO:0016787">
    <property type="term" value="F:hydrolase activity"/>
    <property type="evidence" value="ECO:0007669"/>
    <property type="project" value="UniProtKB-KW"/>
</dbReference>
<feature type="compositionally biased region" description="Basic and acidic residues" evidence="5">
    <location>
        <begin position="83"/>
        <end position="114"/>
    </location>
</feature>
<dbReference type="InterPro" id="IPR045055">
    <property type="entry name" value="DNA2/NAM7-like"/>
</dbReference>
<evidence type="ECO:0000256" key="4">
    <source>
        <dbReference type="ARBA" id="ARBA00022840"/>
    </source>
</evidence>
<comment type="caution">
    <text evidence="8">The sequence shown here is derived from an EMBL/GenBank/DDBJ whole genome shotgun (WGS) entry which is preliminary data.</text>
</comment>
<dbReference type="PANTHER" id="PTHR10887">
    <property type="entry name" value="DNA2/NAM7 HELICASE FAMILY"/>
    <property type="match status" value="1"/>
</dbReference>
<evidence type="ECO:0000313" key="9">
    <source>
        <dbReference type="Proteomes" id="UP001054902"/>
    </source>
</evidence>
<protein>
    <submittedName>
        <fullName evidence="8">Uncharacterized protein</fullName>
    </submittedName>
</protein>
<dbReference type="SUPFAM" id="SSF52540">
    <property type="entry name" value="P-loop containing nucleoside triphosphate hydrolases"/>
    <property type="match status" value="1"/>
</dbReference>
<accession>A0AAD3CVR5</accession>
<reference evidence="8 9" key="1">
    <citation type="journal article" date="2021" name="Sci. Rep.">
        <title>The genome of the diatom Chaetoceros tenuissimus carries an ancient integrated fragment of an extant virus.</title>
        <authorList>
            <person name="Hongo Y."/>
            <person name="Kimura K."/>
            <person name="Takaki Y."/>
            <person name="Yoshida Y."/>
            <person name="Baba S."/>
            <person name="Kobayashi G."/>
            <person name="Nagasaki K."/>
            <person name="Hano T."/>
            <person name="Tomaru Y."/>
        </authorList>
    </citation>
    <scope>NUCLEOTIDE SEQUENCE [LARGE SCALE GENOMIC DNA]</scope>
    <source>
        <strain evidence="8 9">NIES-3715</strain>
    </source>
</reference>
<dbReference type="FunFam" id="3.40.50.300:FF:000326">
    <property type="entry name" value="P-loop containing nucleoside triphosphate hydrolase"/>
    <property type="match status" value="1"/>
</dbReference>
<dbReference type="GO" id="GO:0005694">
    <property type="term" value="C:chromosome"/>
    <property type="evidence" value="ECO:0007669"/>
    <property type="project" value="UniProtKB-ARBA"/>
</dbReference>
<dbReference type="GO" id="GO:0016604">
    <property type="term" value="C:nuclear body"/>
    <property type="evidence" value="ECO:0007669"/>
    <property type="project" value="TreeGrafter"/>
</dbReference>
<dbReference type="GO" id="GO:0004386">
    <property type="term" value="F:helicase activity"/>
    <property type="evidence" value="ECO:0007669"/>
    <property type="project" value="UniProtKB-KW"/>
</dbReference>
<dbReference type="EMBL" id="BLLK01000046">
    <property type="protein sequence ID" value="GFH53127.1"/>
    <property type="molecule type" value="Genomic_DNA"/>
</dbReference>
<evidence type="ECO:0000256" key="5">
    <source>
        <dbReference type="SAM" id="MobiDB-lite"/>
    </source>
</evidence>
<evidence type="ECO:0000313" key="8">
    <source>
        <dbReference type="EMBL" id="GFH53127.1"/>
    </source>
</evidence>
<proteinExistence type="predicted"/>
<dbReference type="Pfam" id="PF13087">
    <property type="entry name" value="AAA_12"/>
    <property type="match status" value="1"/>
</dbReference>
<dbReference type="InterPro" id="IPR027417">
    <property type="entry name" value="P-loop_NTPase"/>
</dbReference>
<evidence type="ECO:0000256" key="2">
    <source>
        <dbReference type="ARBA" id="ARBA00022801"/>
    </source>
</evidence>
<gene>
    <name evidence="8" type="ORF">CTEN210_09603</name>
</gene>
<keyword evidence="1" id="KW-0547">Nucleotide-binding</keyword>
<sequence>MINKENINQKPAAVERSREKSPSKVTSSRYDTSEEDANLEGILSDMINLSFEDKREKREKIIVDPSLKVQTKKRKSSDARITSNDKTKRQRTDEVKETEFKENESVDVKKRPCSDKAPIPQDQQSKAESISHYKEMKKQEKFRPNQFFEYLLRTDIETFFDSEDRKWKACMTEICERAGVPLPAPLNKTDSDMQEFFGMRASLVLEEARCALVESLNQVLHERYDTTSIFVKLFNAAKKDEGEDEITVFTFGSSSGMFTFREIEALRPGAVLLLSFRDSSGLTRNYLANVLPNGKVNRGPTFSLAVYQLKVEDLNEIRPAEAIFRLTYITTMISHQRQFMACKNWSPDWPLLNDLMGMGKGDINVNDGQNIEGNVCVEYKGKNRKSFLFSISIPTLNLSQRSAASSYFGNGLSLVQGPPGTGKSTFLTAVLCQSFLESKLDEATWTLNKEKRILVTAPTNRAVLVNCEKFLQVTNEYVGLKVLLIGNQDKLLSKKCGALKRVFIDTWLEALIDELSALQLDLTEKCVQKAKILIEKLASSIPKTAKTFQLGIGRIQNLLHTLSNKNINNTKQRLKVLVNKLRSLFGKMKAMNTLKKELLSTSNIIFSTLSSAGSSLMKRTKIDELFVDEAGAATEAEILIPIHLKPSKMLIVGDPRQLPSFVLSRKAFEFGFERSLLERLMMHGKGATHLLNVQYRMHPEISTFVSKEFYEGKLKDADNDHKHEKKPYQFLTVRGYEERNRRGSYFNMLEAEEIVRQVKALNSYSGIQIITFYSGQVDVIQKELEYFGLSHVSVATVDSMQGSEFDIVFVSFVRTNRESTGFLRDPRRINVALTRAKYKLICVGHDKALKQSKGVVRSLVKDAKRRNLIRTYQGIEL</sequence>
<keyword evidence="3" id="KW-0347">Helicase</keyword>
<evidence type="ECO:0000259" key="7">
    <source>
        <dbReference type="Pfam" id="PF13087"/>
    </source>
</evidence>
<feature type="domain" description="DNA2/NAM7 helicase-like C-terminal" evidence="7">
    <location>
        <begin position="673"/>
        <end position="846"/>
    </location>
</feature>
<feature type="region of interest" description="Disordered" evidence="5">
    <location>
        <begin position="64"/>
        <end position="128"/>
    </location>
</feature>
<feature type="domain" description="DNA2/NAM7 helicase helicase" evidence="6">
    <location>
        <begin position="396"/>
        <end position="665"/>
    </location>
</feature>
<dbReference type="InterPro" id="IPR047187">
    <property type="entry name" value="SF1_C_Upf1"/>
</dbReference>
<dbReference type="InterPro" id="IPR041679">
    <property type="entry name" value="DNA2/NAM7-like_C"/>
</dbReference>
<keyword evidence="2" id="KW-0378">Hydrolase</keyword>
<dbReference type="GO" id="GO:0001147">
    <property type="term" value="F:transcription termination site sequence-specific DNA binding"/>
    <property type="evidence" value="ECO:0007669"/>
    <property type="project" value="TreeGrafter"/>
</dbReference>
<dbReference type="Proteomes" id="UP001054902">
    <property type="component" value="Unassembled WGS sequence"/>
</dbReference>
<keyword evidence="4" id="KW-0067">ATP-binding</keyword>
<organism evidence="8 9">
    <name type="scientific">Chaetoceros tenuissimus</name>
    <dbReference type="NCBI Taxonomy" id="426638"/>
    <lineage>
        <taxon>Eukaryota</taxon>
        <taxon>Sar</taxon>
        <taxon>Stramenopiles</taxon>
        <taxon>Ochrophyta</taxon>
        <taxon>Bacillariophyta</taxon>
        <taxon>Coscinodiscophyceae</taxon>
        <taxon>Chaetocerotophycidae</taxon>
        <taxon>Chaetocerotales</taxon>
        <taxon>Chaetocerotaceae</taxon>
        <taxon>Chaetoceros</taxon>
    </lineage>
</organism>
<feature type="compositionally biased region" description="Basic and acidic residues" evidence="5">
    <location>
        <begin position="13"/>
        <end position="22"/>
    </location>
</feature>
<dbReference type="Pfam" id="PF13086">
    <property type="entry name" value="AAA_11"/>
    <property type="match status" value="1"/>
</dbReference>
<dbReference type="GO" id="GO:0006369">
    <property type="term" value="P:termination of RNA polymerase II transcription"/>
    <property type="evidence" value="ECO:0007669"/>
    <property type="project" value="TreeGrafter"/>
</dbReference>
<evidence type="ECO:0000256" key="3">
    <source>
        <dbReference type="ARBA" id="ARBA00022806"/>
    </source>
</evidence>
<evidence type="ECO:0000256" key="1">
    <source>
        <dbReference type="ARBA" id="ARBA00022741"/>
    </source>
</evidence>
<name>A0AAD3CVR5_9STRA</name>
<dbReference type="Gene3D" id="3.40.50.300">
    <property type="entry name" value="P-loop containing nucleotide triphosphate hydrolases"/>
    <property type="match status" value="2"/>
</dbReference>
<dbReference type="PANTHER" id="PTHR10887:SF495">
    <property type="entry name" value="HELICASE SENATAXIN ISOFORM X1-RELATED"/>
    <property type="match status" value="1"/>
</dbReference>
<dbReference type="AlphaFoldDB" id="A0AAD3CVR5"/>
<feature type="region of interest" description="Disordered" evidence="5">
    <location>
        <begin position="1"/>
        <end position="37"/>
    </location>
</feature>
<evidence type="ECO:0000259" key="6">
    <source>
        <dbReference type="Pfam" id="PF13086"/>
    </source>
</evidence>
<keyword evidence="9" id="KW-1185">Reference proteome</keyword>